<accession>A0A5B7JAY6</accession>
<dbReference type="AlphaFoldDB" id="A0A5B7JAY6"/>
<comment type="caution">
    <text evidence="1">The sequence shown here is derived from an EMBL/GenBank/DDBJ whole genome shotgun (WGS) entry which is preliminary data.</text>
</comment>
<keyword evidence="2" id="KW-1185">Reference proteome</keyword>
<sequence length="32" mass="3518">MVSSYTNLKVKMCSSTEGVNIVDFLGFLSFIS</sequence>
<dbReference type="Proteomes" id="UP000324222">
    <property type="component" value="Unassembled WGS sequence"/>
</dbReference>
<protein>
    <submittedName>
        <fullName evidence="1">Uncharacterized protein</fullName>
    </submittedName>
</protein>
<proteinExistence type="predicted"/>
<name>A0A5B7JAY6_PORTR</name>
<gene>
    <name evidence="1" type="ORF">E2C01_090245</name>
</gene>
<evidence type="ECO:0000313" key="1">
    <source>
        <dbReference type="EMBL" id="MPC95051.1"/>
    </source>
</evidence>
<organism evidence="1 2">
    <name type="scientific">Portunus trituberculatus</name>
    <name type="common">Swimming crab</name>
    <name type="synonym">Neptunus trituberculatus</name>
    <dbReference type="NCBI Taxonomy" id="210409"/>
    <lineage>
        <taxon>Eukaryota</taxon>
        <taxon>Metazoa</taxon>
        <taxon>Ecdysozoa</taxon>
        <taxon>Arthropoda</taxon>
        <taxon>Crustacea</taxon>
        <taxon>Multicrustacea</taxon>
        <taxon>Malacostraca</taxon>
        <taxon>Eumalacostraca</taxon>
        <taxon>Eucarida</taxon>
        <taxon>Decapoda</taxon>
        <taxon>Pleocyemata</taxon>
        <taxon>Brachyura</taxon>
        <taxon>Eubrachyura</taxon>
        <taxon>Portunoidea</taxon>
        <taxon>Portunidae</taxon>
        <taxon>Portuninae</taxon>
        <taxon>Portunus</taxon>
    </lineage>
</organism>
<reference evidence="1 2" key="1">
    <citation type="submission" date="2019-05" db="EMBL/GenBank/DDBJ databases">
        <title>Another draft genome of Portunus trituberculatus and its Hox gene families provides insights of decapod evolution.</title>
        <authorList>
            <person name="Jeong J.-H."/>
            <person name="Song I."/>
            <person name="Kim S."/>
            <person name="Choi T."/>
            <person name="Kim D."/>
            <person name="Ryu S."/>
            <person name="Kim W."/>
        </authorList>
    </citation>
    <scope>NUCLEOTIDE SEQUENCE [LARGE SCALE GENOMIC DNA]</scope>
    <source>
        <tissue evidence="1">Muscle</tissue>
    </source>
</reference>
<evidence type="ECO:0000313" key="2">
    <source>
        <dbReference type="Proteomes" id="UP000324222"/>
    </source>
</evidence>
<dbReference type="EMBL" id="VSRR010100854">
    <property type="protein sequence ID" value="MPC95051.1"/>
    <property type="molecule type" value="Genomic_DNA"/>
</dbReference>